<feature type="binding site" evidence="13">
    <location>
        <position position="254"/>
    </location>
    <ligand>
        <name>sn-glycerol 3-phosphate</name>
        <dbReference type="ChEBI" id="CHEBI:57597"/>
    </ligand>
</feature>
<keyword evidence="8 13" id="KW-1208">Phospholipid metabolism</keyword>
<dbReference type="PRINTS" id="PR00077">
    <property type="entry name" value="GPDHDRGNASE"/>
</dbReference>
<feature type="binding site" evidence="13">
    <location>
        <position position="50"/>
    </location>
    <ligand>
        <name>NADPH</name>
        <dbReference type="ChEBI" id="CHEBI:57783"/>
    </ligand>
</feature>
<feature type="binding site" evidence="16">
    <location>
        <begin position="9"/>
        <end position="14"/>
    </location>
    <ligand>
        <name>NAD(+)</name>
        <dbReference type="ChEBI" id="CHEBI:57540"/>
    </ligand>
</feature>
<comment type="catalytic activity">
    <reaction evidence="13">
        <text>sn-glycerol 3-phosphate + NAD(+) = dihydroxyacetone phosphate + NADH + H(+)</text>
        <dbReference type="Rhea" id="RHEA:11092"/>
        <dbReference type="ChEBI" id="CHEBI:15378"/>
        <dbReference type="ChEBI" id="CHEBI:57540"/>
        <dbReference type="ChEBI" id="CHEBI:57597"/>
        <dbReference type="ChEBI" id="CHEBI:57642"/>
        <dbReference type="ChEBI" id="CHEBI:57945"/>
        <dbReference type="EC" id="1.1.1.94"/>
    </reaction>
</comment>
<evidence type="ECO:0000256" key="13">
    <source>
        <dbReference type="HAMAP-Rule" id="MF_00394"/>
    </source>
</evidence>
<proteinExistence type="inferred from homology"/>
<evidence type="ECO:0000256" key="4">
    <source>
        <dbReference type="ARBA" id="ARBA00023002"/>
    </source>
</evidence>
<keyword evidence="6 13" id="KW-0443">Lipid metabolism</keyword>
<dbReference type="PANTHER" id="PTHR11728">
    <property type="entry name" value="GLYCEROL-3-PHOSPHATE DEHYDROGENASE"/>
    <property type="match status" value="1"/>
</dbReference>
<dbReference type="RefSeq" id="WP_270453672.1">
    <property type="nucleotide sequence ID" value="NZ_JADPIE010000003.1"/>
</dbReference>
<dbReference type="GO" id="GO:0051287">
    <property type="term" value="F:NAD binding"/>
    <property type="evidence" value="ECO:0007669"/>
    <property type="project" value="InterPro"/>
</dbReference>
<feature type="binding site" evidence="13">
    <location>
        <position position="136"/>
    </location>
    <ligand>
        <name>sn-glycerol 3-phosphate</name>
        <dbReference type="ChEBI" id="CHEBI:57597"/>
    </ligand>
</feature>
<feature type="binding site" evidence="13">
    <location>
        <position position="12"/>
    </location>
    <ligand>
        <name>NADPH</name>
        <dbReference type="ChEBI" id="CHEBI:57783"/>
    </ligand>
</feature>
<comment type="similarity">
    <text evidence="1 13 17">Belongs to the NAD-dependent glycerol-3-phosphate dehydrogenase family.</text>
</comment>
<dbReference type="EMBL" id="JADPIE010000003">
    <property type="protein sequence ID" value="MBF8436761.1"/>
    <property type="molecule type" value="Genomic_DNA"/>
</dbReference>
<evidence type="ECO:0000256" key="5">
    <source>
        <dbReference type="ARBA" id="ARBA00023027"/>
    </source>
</evidence>
<dbReference type="GO" id="GO:0005975">
    <property type="term" value="P:carbohydrate metabolic process"/>
    <property type="evidence" value="ECO:0007669"/>
    <property type="project" value="InterPro"/>
</dbReference>
<reference evidence="20" key="1">
    <citation type="submission" date="2020-11" db="EMBL/GenBank/DDBJ databases">
        <title>Halonatronomonas betainensis gen. nov., sp. nov. a novel haloalkaliphilic representative of the family Halanaerobiacae capable of betaine degradation.</title>
        <authorList>
            <person name="Boltyanskaya Y."/>
            <person name="Kevbrin V."/>
            <person name="Detkova E."/>
            <person name="Grouzdev D.S."/>
            <person name="Koziaeva V."/>
            <person name="Zhilina T."/>
        </authorList>
    </citation>
    <scope>NUCLEOTIDE SEQUENCE</scope>
    <source>
        <strain evidence="20">Z-7014</strain>
    </source>
</reference>
<protein>
    <recommendedName>
        <fullName evidence="11 13">Glycerol-3-phosphate dehydrogenase [NAD(P)+]</fullName>
        <ecNumber evidence="10 13">1.1.1.94</ecNumber>
    </recommendedName>
    <alternativeName>
        <fullName evidence="13">NAD(P)(+)-dependent glycerol-3-phosphate dehydrogenase</fullName>
    </alternativeName>
    <alternativeName>
        <fullName evidence="12 13">NAD(P)H-dependent dihydroxyacetone-phosphate reductase</fullName>
    </alternativeName>
</protein>
<dbReference type="HAMAP" id="MF_00394">
    <property type="entry name" value="NAD_Glyc3P_dehydrog"/>
    <property type="match status" value="1"/>
</dbReference>
<feature type="binding site" evidence="13">
    <location>
        <position position="189"/>
    </location>
    <ligand>
        <name>sn-glycerol 3-phosphate</name>
        <dbReference type="ChEBI" id="CHEBI:57597"/>
    </ligand>
</feature>
<feature type="binding site" evidence="15">
    <location>
        <begin position="253"/>
        <end position="254"/>
    </location>
    <ligand>
        <name>substrate</name>
    </ligand>
</feature>
<keyword evidence="13" id="KW-0963">Cytoplasm</keyword>
<feature type="binding site" evidence="13">
    <location>
        <position position="107"/>
    </location>
    <ligand>
        <name>sn-glycerol 3-phosphate</name>
        <dbReference type="ChEBI" id="CHEBI:57597"/>
    </ligand>
</feature>
<dbReference type="SUPFAM" id="SSF48179">
    <property type="entry name" value="6-phosphogluconate dehydrogenase C-terminal domain-like"/>
    <property type="match status" value="1"/>
</dbReference>
<dbReference type="InterPro" id="IPR008927">
    <property type="entry name" value="6-PGluconate_DH-like_C_sf"/>
</dbReference>
<feature type="binding site" evidence="13">
    <location>
        <position position="107"/>
    </location>
    <ligand>
        <name>NADPH</name>
        <dbReference type="ChEBI" id="CHEBI:57783"/>
    </ligand>
</feature>
<comment type="pathway">
    <text evidence="13">Membrane lipid metabolism; glycerophospholipid metabolism.</text>
</comment>
<feature type="binding site" evidence="13">
    <location>
        <position position="253"/>
    </location>
    <ligand>
        <name>sn-glycerol 3-phosphate</name>
        <dbReference type="ChEBI" id="CHEBI:57597"/>
    </ligand>
</feature>
<evidence type="ECO:0000256" key="6">
    <source>
        <dbReference type="ARBA" id="ARBA00023098"/>
    </source>
</evidence>
<sequence>MTKKIAVIGGGSWGTAIAENLTKNNFNVYLYAKRAEQVNEMIKTGRNKDYFPDYKLSDFIIPTNDLKEAVSNKDIVFISVPTSATREVSRKVKKYISKDAIVVSTAKGIDEDSFLTNSEIISEELANTITVLSGPTHAEEVILDKPTAAVVASKDMESAKVVQKAMSNIRFRAYTNPDIVGVELGGAIKNIIALASGIVAGLGYGDNSIAALITRGLTEISRFGVELGANKATFSGLSGLGDLVVTCTSEHSRNRSFGYKIGQGLSIDEAEREVGQVVEGIKTTRSVILAKKGGKVKTEMPITEEIYEVLFEDKDPLKAVDDLMNREIKTEIS</sequence>
<dbReference type="FunFam" id="1.10.1040.10:FF:000001">
    <property type="entry name" value="Glycerol-3-phosphate dehydrogenase [NAD(P)+]"/>
    <property type="match status" value="1"/>
</dbReference>
<dbReference type="AlphaFoldDB" id="A0A931ARX4"/>
<comment type="catalytic activity">
    <reaction evidence="9">
        <text>sn-glycerol 3-phosphate + NADP(+) = dihydroxyacetone phosphate + NADPH + H(+)</text>
        <dbReference type="Rhea" id="RHEA:11096"/>
        <dbReference type="ChEBI" id="CHEBI:15378"/>
        <dbReference type="ChEBI" id="CHEBI:57597"/>
        <dbReference type="ChEBI" id="CHEBI:57642"/>
        <dbReference type="ChEBI" id="CHEBI:57783"/>
        <dbReference type="ChEBI" id="CHEBI:58349"/>
        <dbReference type="EC" id="1.1.1.94"/>
    </reaction>
    <physiologicalReaction direction="right-to-left" evidence="9">
        <dbReference type="Rhea" id="RHEA:11098"/>
    </physiologicalReaction>
</comment>
<keyword evidence="4 13" id="KW-0560">Oxidoreductase</keyword>
<keyword evidence="21" id="KW-1185">Reference proteome</keyword>
<feature type="domain" description="Glycerol-3-phosphate dehydrogenase NAD-dependent N-terminal" evidence="18">
    <location>
        <begin position="4"/>
        <end position="158"/>
    </location>
</feature>
<dbReference type="Pfam" id="PF01210">
    <property type="entry name" value="NAD_Gly3P_dh_N"/>
    <property type="match status" value="1"/>
</dbReference>
<feature type="binding site" evidence="13">
    <location>
        <position position="252"/>
    </location>
    <ligand>
        <name>sn-glycerol 3-phosphate</name>
        <dbReference type="ChEBI" id="CHEBI:57597"/>
    </ligand>
</feature>
<dbReference type="InterPro" id="IPR006109">
    <property type="entry name" value="G3P_DH_NAD-dep_C"/>
</dbReference>
<name>A0A931ARX4_9FIRM</name>
<evidence type="ECO:0000259" key="18">
    <source>
        <dbReference type="Pfam" id="PF01210"/>
    </source>
</evidence>
<feature type="binding site" evidence="13">
    <location>
        <position position="33"/>
    </location>
    <ligand>
        <name>NADPH</name>
        <dbReference type="ChEBI" id="CHEBI:57783"/>
    </ligand>
</feature>
<dbReference type="GO" id="GO:0005829">
    <property type="term" value="C:cytosol"/>
    <property type="evidence" value="ECO:0007669"/>
    <property type="project" value="TreeGrafter"/>
</dbReference>
<evidence type="ECO:0000256" key="15">
    <source>
        <dbReference type="PIRSR" id="PIRSR000114-2"/>
    </source>
</evidence>
<keyword evidence="7 13" id="KW-0594">Phospholipid biosynthesis</keyword>
<feature type="binding site" evidence="16">
    <location>
        <position position="253"/>
    </location>
    <ligand>
        <name>NAD(+)</name>
        <dbReference type="ChEBI" id="CHEBI:57540"/>
    </ligand>
</feature>
<dbReference type="GO" id="GO:0046168">
    <property type="term" value="P:glycerol-3-phosphate catabolic process"/>
    <property type="evidence" value="ECO:0007669"/>
    <property type="project" value="InterPro"/>
</dbReference>
<feature type="binding site" evidence="13">
    <location>
        <position position="134"/>
    </location>
    <ligand>
        <name>sn-glycerol 3-phosphate</name>
        <dbReference type="ChEBI" id="CHEBI:57597"/>
    </ligand>
</feature>
<dbReference type="Gene3D" id="3.40.50.720">
    <property type="entry name" value="NAD(P)-binding Rossmann-like Domain"/>
    <property type="match status" value="1"/>
</dbReference>
<keyword evidence="5 13" id="KW-0520">NAD</keyword>
<dbReference type="InterPro" id="IPR011128">
    <property type="entry name" value="G3P_DH_NAD-dep_N"/>
</dbReference>
<dbReference type="GO" id="GO:0006650">
    <property type="term" value="P:glycerophospholipid metabolic process"/>
    <property type="evidence" value="ECO:0007669"/>
    <property type="project" value="UniProtKB-UniRule"/>
</dbReference>
<gene>
    <name evidence="13" type="primary">gpsA</name>
    <name evidence="20" type="ORF">I0Q91_06720</name>
</gene>
<dbReference type="InterPro" id="IPR006168">
    <property type="entry name" value="G3P_DH_NAD-dep"/>
</dbReference>
<dbReference type="Proteomes" id="UP000621436">
    <property type="component" value="Unassembled WGS sequence"/>
</dbReference>
<evidence type="ECO:0000256" key="12">
    <source>
        <dbReference type="ARBA" id="ARBA00080511"/>
    </source>
</evidence>
<feature type="domain" description="Glycerol-3-phosphate dehydrogenase NAD-dependent C-terminal" evidence="19">
    <location>
        <begin position="178"/>
        <end position="320"/>
    </location>
</feature>
<accession>A0A931ARX4</accession>
<feature type="binding site" evidence="16">
    <location>
        <position position="138"/>
    </location>
    <ligand>
        <name>NAD(+)</name>
        <dbReference type="ChEBI" id="CHEBI:57540"/>
    </ligand>
</feature>
<dbReference type="EC" id="1.1.1.94" evidence="10 13"/>
<dbReference type="SUPFAM" id="SSF51735">
    <property type="entry name" value="NAD(P)-binding Rossmann-fold domains"/>
    <property type="match status" value="1"/>
</dbReference>
<dbReference type="GO" id="GO:0008654">
    <property type="term" value="P:phospholipid biosynthetic process"/>
    <property type="evidence" value="ECO:0007669"/>
    <property type="project" value="UniProtKB-KW"/>
</dbReference>
<organism evidence="20 21">
    <name type="scientific">Halonatronomonas betaini</name>
    <dbReference type="NCBI Taxonomy" id="2778430"/>
    <lineage>
        <taxon>Bacteria</taxon>
        <taxon>Bacillati</taxon>
        <taxon>Bacillota</taxon>
        <taxon>Clostridia</taxon>
        <taxon>Halanaerobiales</taxon>
        <taxon>Halarsenatibacteraceae</taxon>
        <taxon>Halonatronomonas</taxon>
    </lineage>
</organism>
<evidence type="ECO:0000256" key="17">
    <source>
        <dbReference type="RuleBase" id="RU000437"/>
    </source>
</evidence>
<dbReference type="InterPro" id="IPR013328">
    <property type="entry name" value="6PGD_dom2"/>
</dbReference>
<evidence type="ECO:0000256" key="2">
    <source>
        <dbReference type="ARBA" id="ARBA00022516"/>
    </source>
</evidence>
<evidence type="ECO:0000256" key="11">
    <source>
        <dbReference type="ARBA" id="ARBA00069372"/>
    </source>
</evidence>
<feature type="binding site" evidence="13">
    <location>
        <position position="279"/>
    </location>
    <ligand>
        <name>NADPH</name>
        <dbReference type="ChEBI" id="CHEBI:57783"/>
    </ligand>
</feature>
<evidence type="ECO:0000256" key="10">
    <source>
        <dbReference type="ARBA" id="ARBA00066687"/>
    </source>
</evidence>
<dbReference type="InterPro" id="IPR036291">
    <property type="entry name" value="NAD(P)-bd_dom_sf"/>
</dbReference>
<dbReference type="Pfam" id="PF07479">
    <property type="entry name" value="NAD_Gly3P_dh_C"/>
    <property type="match status" value="1"/>
</dbReference>
<evidence type="ECO:0000259" key="19">
    <source>
        <dbReference type="Pfam" id="PF07479"/>
    </source>
</evidence>
<dbReference type="NCBIfam" id="NF000940">
    <property type="entry name" value="PRK00094.1-2"/>
    <property type="match status" value="1"/>
</dbReference>
<feature type="binding site" evidence="13">
    <location>
        <position position="13"/>
    </location>
    <ligand>
        <name>NADPH</name>
        <dbReference type="ChEBI" id="CHEBI:57783"/>
    </ligand>
</feature>
<evidence type="ECO:0000256" key="3">
    <source>
        <dbReference type="ARBA" id="ARBA00022857"/>
    </source>
</evidence>
<comment type="function">
    <text evidence="13">Catalyzes the reduction of the glycolytic intermediate dihydroxyacetone phosphate (DHAP) to sn-glycerol 3-phosphate (G3P), the key precursor for phospholipid synthesis.</text>
</comment>
<keyword evidence="3 13" id="KW-0521">NADP</keyword>
<evidence type="ECO:0000256" key="7">
    <source>
        <dbReference type="ARBA" id="ARBA00023209"/>
    </source>
</evidence>
<feature type="binding site" evidence="13">
    <location>
        <position position="242"/>
    </location>
    <ligand>
        <name>sn-glycerol 3-phosphate</name>
        <dbReference type="ChEBI" id="CHEBI:57597"/>
    </ligand>
</feature>
<dbReference type="NCBIfam" id="NF000942">
    <property type="entry name" value="PRK00094.1-4"/>
    <property type="match status" value="1"/>
</dbReference>
<comment type="subcellular location">
    <subcellularLocation>
        <location evidence="13">Cytoplasm</location>
    </subcellularLocation>
</comment>
<feature type="active site" description="Proton acceptor" evidence="13 14">
    <location>
        <position position="189"/>
    </location>
</feature>
<comment type="caution">
    <text evidence="20">The sequence shown here is derived from an EMBL/GenBank/DDBJ whole genome shotgun (WGS) entry which is preliminary data.</text>
</comment>
<dbReference type="PROSITE" id="PS00957">
    <property type="entry name" value="NAD_G3PDH"/>
    <property type="match status" value="1"/>
</dbReference>
<dbReference type="GO" id="GO:0047952">
    <property type="term" value="F:glycerol-3-phosphate dehydrogenase [NAD(P)+] activity"/>
    <property type="evidence" value="ECO:0007669"/>
    <property type="project" value="UniProtKB-UniRule"/>
</dbReference>
<evidence type="ECO:0000313" key="20">
    <source>
        <dbReference type="EMBL" id="MBF8436761.1"/>
    </source>
</evidence>
<keyword evidence="13" id="KW-0547">Nucleotide-binding</keyword>
<feature type="binding site" evidence="15">
    <location>
        <position position="107"/>
    </location>
    <ligand>
        <name>substrate</name>
    </ligand>
</feature>
<feature type="binding site" evidence="13">
    <location>
        <position position="277"/>
    </location>
    <ligand>
        <name>NADPH</name>
        <dbReference type="ChEBI" id="CHEBI:57783"/>
    </ligand>
</feature>
<evidence type="ECO:0000256" key="1">
    <source>
        <dbReference type="ARBA" id="ARBA00011009"/>
    </source>
</evidence>
<evidence type="ECO:0000256" key="9">
    <source>
        <dbReference type="ARBA" id="ARBA00052716"/>
    </source>
</evidence>
<evidence type="ECO:0000313" key="21">
    <source>
        <dbReference type="Proteomes" id="UP000621436"/>
    </source>
</evidence>
<dbReference type="PANTHER" id="PTHR11728:SF1">
    <property type="entry name" value="GLYCEROL-3-PHOSPHATE DEHYDROGENASE [NAD(+)] 2, CHLOROPLASTIC"/>
    <property type="match status" value="1"/>
</dbReference>
<dbReference type="NCBIfam" id="NF000941">
    <property type="entry name" value="PRK00094.1-3"/>
    <property type="match status" value="1"/>
</dbReference>
<dbReference type="FunFam" id="3.40.50.720:FF:000019">
    <property type="entry name" value="Glycerol-3-phosphate dehydrogenase [NAD(P)+]"/>
    <property type="match status" value="1"/>
</dbReference>
<keyword evidence="2 13" id="KW-0444">Lipid biosynthesis</keyword>
<evidence type="ECO:0000256" key="8">
    <source>
        <dbReference type="ARBA" id="ARBA00023264"/>
    </source>
</evidence>
<feature type="binding site" evidence="13">
    <location>
        <position position="34"/>
    </location>
    <ligand>
        <name>NADPH</name>
        <dbReference type="ChEBI" id="CHEBI:57783"/>
    </ligand>
</feature>
<evidence type="ECO:0000256" key="16">
    <source>
        <dbReference type="PIRSR" id="PIRSR000114-3"/>
    </source>
</evidence>
<feature type="binding site" evidence="13">
    <location>
        <position position="138"/>
    </location>
    <ligand>
        <name>NADPH</name>
        <dbReference type="ChEBI" id="CHEBI:57783"/>
    </ligand>
</feature>
<dbReference type="GO" id="GO:0046167">
    <property type="term" value="P:glycerol-3-phosphate biosynthetic process"/>
    <property type="evidence" value="ECO:0007669"/>
    <property type="project" value="UniProtKB-UniRule"/>
</dbReference>
<dbReference type="PIRSF" id="PIRSF000114">
    <property type="entry name" value="Glycerol-3-P_dh"/>
    <property type="match status" value="1"/>
</dbReference>
<dbReference type="Gene3D" id="1.10.1040.10">
    <property type="entry name" value="N-(1-d-carboxylethyl)-l-norvaline Dehydrogenase, domain 2"/>
    <property type="match status" value="1"/>
</dbReference>
<feature type="binding site" evidence="13">
    <location>
        <position position="253"/>
    </location>
    <ligand>
        <name>NADPH</name>
        <dbReference type="ChEBI" id="CHEBI:57783"/>
    </ligand>
</feature>
<evidence type="ECO:0000256" key="14">
    <source>
        <dbReference type="PIRSR" id="PIRSR000114-1"/>
    </source>
</evidence>